<reference evidence="1 2" key="1">
    <citation type="submission" date="2019-10" db="EMBL/GenBank/DDBJ databases">
        <title>Georgenia wutianyii sp. nov. and Georgenia yuyongxinii sp. nov. isolated from plateau pika (Ochotona curzoniae) in the Qinghai-Tibet plateau of China.</title>
        <authorList>
            <person name="Tian Z."/>
        </authorList>
    </citation>
    <scope>NUCLEOTIDE SEQUENCE [LARGE SCALE GENOMIC DNA]</scope>
    <source>
        <strain evidence="1 2">JCM 19765</strain>
    </source>
</reference>
<evidence type="ECO:0000313" key="2">
    <source>
        <dbReference type="Proteomes" id="UP000437709"/>
    </source>
</evidence>
<dbReference type="Proteomes" id="UP000437709">
    <property type="component" value="Unassembled WGS sequence"/>
</dbReference>
<dbReference type="EMBL" id="WHPC01000056">
    <property type="protein sequence ID" value="MPV37943.1"/>
    <property type="molecule type" value="Genomic_DNA"/>
</dbReference>
<dbReference type="Gene3D" id="3.20.20.80">
    <property type="entry name" value="Glycosidases"/>
    <property type="match status" value="1"/>
</dbReference>
<dbReference type="InterPro" id="IPR017853">
    <property type="entry name" value="GH"/>
</dbReference>
<comment type="caution">
    <text evidence="1">The sequence shown here is derived from an EMBL/GenBank/DDBJ whole genome shotgun (WGS) entry which is preliminary data.</text>
</comment>
<dbReference type="RefSeq" id="WP_152195542.1">
    <property type="nucleotide sequence ID" value="NZ_VUKD01000003.1"/>
</dbReference>
<gene>
    <name evidence="1" type="ORF">GB881_12965</name>
</gene>
<evidence type="ECO:0008006" key="3">
    <source>
        <dbReference type="Google" id="ProtNLM"/>
    </source>
</evidence>
<evidence type="ECO:0000313" key="1">
    <source>
        <dbReference type="EMBL" id="MPV37943.1"/>
    </source>
</evidence>
<proteinExistence type="predicted"/>
<keyword evidence="2" id="KW-1185">Reference proteome</keyword>
<protein>
    <recommendedName>
        <fullName evidence="3">DUF3459 domain-containing protein</fullName>
    </recommendedName>
</protein>
<accession>A0A6N7ELJ5</accession>
<dbReference type="AlphaFoldDB" id="A0A6N7ELJ5"/>
<dbReference type="OrthoDB" id="3249131at2"/>
<dbReference type="SUPFAM" id="SSF51445">
    <property type="entry name" value="(Trans)glycosidases"/>
    <property type="match status" value="1"/>
</dbReference>
<sequence>MTETTRAESAEETAEAARPATRLGEVTTTTLVHRRSRGAVPWWRDAVVYRVPGPVDEAGLLALAKEVSHVARLGANAVQVRVPDVDPRTESGGAAVDELVRRVGQRNLRLIAGVTGDDAPDDVVDRAAWHLDRVTAWLDRGADGVDLQGAGVPEGPGPHEHAGVDIGALHALVAEREERIITGAVSSVDPEDVAAHLHEDWLHISRDDRLARVAWRADELRATISDAYLQRDAVGAPAGWTLSRVTGHTEATDAGPQAWDAPTPAALRRRLHAATLLMIALPGVVYLRQGEAVDMVPGGVDPATTVEHVSREAAQQRGRAGSLFERYRHALRLRRELGLGTGHLAWVDDPPGTDTLAFISSKVLVLVNLGGDDLYVPADRDLLHASEDLPMPLDETVIVPPDTTVWIALE</sequence>
<name>A0A6N7ELJ5_9MICO</name>
<organism evidence="1 2">
    <name type="scientific">Georgenia subflava</name>
    <dbReference type="NCBI Taxonomy" id="1622177"/>
    <lineage>
        <taxon>Bacteria</taxon>
        <taxon>Bacillati</taxon>
        <taxon>Actinomycetota</taxon>
        <taxon>Actinomycetes</taxon>
        <taxon>Micrococcales</taxon>
        <taxon>Bogoriellaceae</taxon>
        <taxon>Georgenia</taxon>
    </lineage>
</organism>